<sequence>MIKQTSTSRGFTLIELLVVIAIIGILASVVLASLNSARDKGADAAIKSNLNNARAQAELFYDDAGRSYTNVCTATGGIGTMHDGAANSGGGAGFVACGSTATAWAMKARLMSNTGQYYCVDSTGVAKINTATWSDTAVTACP</sequence>
<dbReference type="EMBL" id="PFBG01000040">
    <property type="protein sequence ID" value="PIR85583.1"/>
    <property type="molecule type" value="Genomic_DNA"/>
</dbReference>
<keyword evidence="4 6" id="KW-1133">Transmembrane helix</keyword>
<gene>
    <name evidence="7" type="ORF">COU14_03620</name>
</gene>
<comment type="subcellular location">
    <subcellularLocation>
        <location evidence="1">Membrane</location>
        <topology evidence="1">Single-pass membrane protein</topology>
    </subcellularLocation>
</comment>
<evidence type="ECO:0000256" key="2">
    <source>
        <dbReference type="ARBA" id="ARBA00022481"/>
    </source>
</evidence>
<dbReference type="PRINTS" id="PR00885">
    <property type="entry name" value="BCTERIALGSPH"/>
</dbReference>
<dbReference type="InterPro" id="IPR045584">
    <property type="entry name" value="Pilin-like"/>
</dbReference>
<accession>A0A2H0UGQ1</accession>
<dbReference type="PANTHER" id="PTHR30093:SF44">
    <property type="entry name" value="TYPE II SECRETION SYSTEM CORE PROTEIN G"/>
    <property type="match status" value="1"/>
</dbReference>
<dbReference type="GO" id="GO:0015628">
    <property type="term" value="P:protein secretion by the type II secretion system"/>
    <property type="evidence" value="ECO:0007669"/>
    <property type="project" value="InterPro"/>
</dbReference>
<dbReference type="Pfam" id="PF07963">
    <property type="entry name" value="N_methyl"/>
    <property type="match status" value="1"/>
</dbReference>
<dbReference type="Proteomes" id="UP000229612">
    <property type="component" value="Unassembled WGS sequence"/>
</dbReference>
<keyword evidence="3 6" id="KW-0812">Transmembrane</keyword>
<organism evidence="7 8">
    <name type="scientific">Candidatus Kaiserbacteria bacterium CG10_big_fil_rev_8_21_14_0_10_44_10</name>
    <dbReference type="NCBI Taxonomy" id="1974606"/>
    <lineage>
        <taxon>Bacteria</taxon>
        <taxon>Candidatus Kaiseribacteriota</taxon>
    </lineage>
</organism>
<keyword evidence="2" id="KW-0488">Methylation</keyword>
<dbReference type="InterPro" id="IPR002416">
    <property type="entry name" value="T2SS_protein-GspH"/>
</dbReference>
<dbReference type="InterPro" id="IPR012902">
    <property type="entry name" value="N_methyl_site"/>
</dbReference>
<evidence type="ECO:0000313" key="7">
    <source>
        <dbReference type="EMBL" id="PIR85583.1"/>
    </source>
</evidence>
<keyword evidence="5 6" id="KW-0472">Membrane</keyword>
<dbReference type="Gene3D" id="3.30.700.10">
    <property type="entry name" value="Glycoprotein, Type 4 Pilin"/>
    <property type="match status" value="1"/>
</dbReference>
<reference evidence="8" key="1">
    <citation type="submission" date="2017-09" db="EMBL/GenBank/DDBJ databases">
        <title>Depth-based differentiation of microbial function through sediment-hosted aquifers and enrichment of novel symbionts in the deep terrestrial subsurface.</title>
        <authorList>
            <person name="Probst A.J."/>
            <person name="Ladd B."/>
            <person name="Jarett J.K."/>
            <person name="Geller-Mcgrath D.E."/>
            <person name="Sieber C.M.K."/>
            <person name="Emerson J.B."/>
            <person name="Anantharaman K."/>
            <person name="Thomas B.C."/>
            <person name="Malmstrom R."/>
            <person name="Stieglmeier M."/>
            <person name="Klingl A."/>
            <person name="Woyke T."/>
            <person name="Ryan C.M."/>
            <person name="Banfield J.F."/>
        </authorList>
    </citation>
    <scope>NUCLEOTIDE SEQUENCE [LARGE SCALE GENOMIC DNA]</scope>
</reference>
<evidence type="ECO:0000256" key="4">
    <source>
        <dbReference type="ARBA" id="ARBA00022989"/>
    </source>
</evidence>
<evidence type="ECO:0000313" key="8">
    <source>
        <dbReference type="Proteomes" id="UP000229612"/>
    </source>
</evidence>
<evidence type="ECO:0000256" key="6">
    <source>
        <dbReference type="SAM" id="Phobius"/>
    </source>
</evidence>
<dbReference type="PROSITE" id="PS00409">
    <property type="entry name" value="PROKAR_NTER_METHYL"/>
    <property type="match status" value="1"/>
</dbReference>
<protein>
    <submittedName>
        <fullName evidence="7">Uncharacterized protein</fullName>
    </submittedName>
</protein>
<comment type="caution">
    <text evidence="7">The sequence shown here is derived from an EMBL/GenBank/DDBJ whole genome shotgun (WGS) entry which is preliminary data.</text>
</comment>
<evidence type="ECO:0000256" key="5">
    <source>
        <dbReference type="ARBA" id="ARBA00023136"/>
    </source>
</evidence>
<name>A0A2H0UGQ1_9BACT</name>
<dbReference type="GO" id="GO:0015627">
    <property type="term" value="C:type II protein secretion system complex"/>
    <property type="evidence" value="ECO:0007669"/>
    <property type="project" value="InterPro"/>
</dbReference>
<dbReference type="PANTHER" id="PTHR30093">
    <property type="entry name" value="GENERAL SECRETION PATHWAY PROTEIN G"/>
    <property type="match status" value="1"/>
</dbReference>
<dbReference type="SUPFAM" id="SSF54523">
    <property type="entry name" value="Pili subunits"/>
    <property type="match status" value="1"/>
</dbReference>
<dbReference type="AlphaFoldDB" id="A0A2H0UGQ1"/>
<evidence type="ECO:0000256" key="1">
    <source>
        <dbReference type="ARBA" id="ARBA00004167"/>
    </source>
</evidence>
<dbReference type="NCBIfam" id="TIGR02532">
    <property type="entry name" value="IV_pilin_GFxxxE"/>
    <property type="match status" value="1"/>
</dbReference>
<dbReference type="GO" id="GO:0016020">
    <property type="term" value="C:membrane"/>
    <property type="evidence" value="ECO:0007669"/>
    <property type="project" value="UniProtKB-SubCell"/>
</dbReference>
<proteinExistence type="predicted"/>
<evidence type="ECO:0000256" key="3">
    <source>
        <dbReference type="ARBA" id="ARBA00022692"/>
    </source>
</evidence>
<feature type="transmembrane region" description="Helical" evidence="6">
    <location>
        <begin position="12"/>
        <end position="34"/>
    </location>
</feature>